<organism evidence="1 2">
    <name type="scientific">Streptomyces ehimensis</name>
    <dbReference type="NCBI Taxonomy" id="68195"/>
    <lineage>
        <taxon>Bacteria</taxon>
        <taxon>Bacillati</taxon>
        <taxon>Actinomycetota</taxon>
        <taxon>Actinomycetes</taxon>
        <taxon>Kitasatosporales</taxon>
        <taxon>Streptomycetaceae</taxon>
        <taxon>Streptomyces</taxon>
    </lineage>
</organism>
<name>A0ABV9BU68_9ACTN</name>
<keyword evidence="2" id="KW-1185">Reference proteome</keyword>
<protein>
    <submittedName>
        <fullName evidence="1">Uncharacterized protein</fullName>
    </submittedName>
</protein>
<dbReference type="EMBL" id="JBHSFS010000022">
    <property type="protein sequence ID" value="MFC4517599.1"/>
    <property type="molecule type" value="Genomic_DNA"/>
</dbReference>
<accession>A0ABV9BU68</accession>
<gene>
    <name evidence="1" type="ORF">ACFPEN_32395</name>
</gene>
<dbReference type="RefSeq" id="WP_417924156.1">
    <property type="nucleotide sequence ID" value="NZ_JBHSFS010000022.1"/>
</dbReference>
<evidence type="ECO:0000313" key="1">
    <source>
        <dbReference type="EMBL" id="MFC4517599.1"/>
    </source>
</evidence>
<comment type="caution">
    <text evidence="1">The sequence shown here is derived from an EMBL/GenBank/DDBJ whole genome shotgun (WGS) entry which is preliminary data.</text>
</comment>
<proteinExistence type="predicted"/>
<evidence type="ECO:0000313" key="2">
    <source>
        <dbReference type="Proteomes" id="UP001595990"/>
    </source>
</evidence>
<sequence length="55" mass="5549">MLQREFAAAPAIVVVTGHLAGTRETGARGYTCLMTSGGQAAGRAWTAAITRGGGE</sequence>
<dbReference type="Proteomes" id="UP001595990">
    <property type="component" value="Unassembled WGS sequence"/>
</dbReference>
<reference evidence="2" key="1">
    <citation type="journal article" date="2019" name="Int. J. Syst. Evol. Microbiol.">
        <title>The Global Catalogue of Microorganisms (GCM) 10K type strain sequencing project: providing services to taxonomists for standard genome sequencing and annotation.</title>
        <authorList>
            <consortium name="The Broad Institute Genomics Platform"/>
            <consortium name="The Broad Institute Genome Sequencing Center for Infectious Disease"/>
            <person name="Wu L."/>
            <person name="Ma J."/>
        </authorList>
    </citation>
    <scope>NUCLEOTIDE SEQUENCE [LARGE SCALE GENOMIC DNA]</scope>
    <source>
        <strain evidence="2">CECT 8064</strain>
    </source>
</reference>